<dbReference type="Proteomes" id="UP000305778">
    <property type="component" value="Unassembled WGS sequence"/>
</dbReference>
<evidence type="ECO:0000313" key="2">
    <source>
        <dbReference type="EMBL" id="TKA03109.1"/>
    </source>
</evidence>
<dbReference type="OrthoDB" id="3873591at2"/>
<sequence length="182" mass="18260">MHGTLLVCWLLVLLGTGSGIVCLLRTGGRGSSGDEGFMGIGMAVMAVPASVLDLRPWGPGVLAVLFGTAALRALRQAGGRPGWSAHHVHHAVGTAAMAYMAAVMVPSGGPAEHAGHDHVGVPLLTGLLLAYFAAYVLAAGVRLVSVPAVAGQPGTAVLQAPELAAACRVSMAIGMLAMLLAL</sequence>
<accession>A0A4V5MZN9</accession>
<dbReference type="Pfam" id="PF17197">
    <property type="entry name" value="DUF5134"/>
    <property type="match status" value="1"/>
</dbReference>
<protein>
    <submittedName>
        <fullName evidence="2">DUF5134 domain-containing protein</fullName>
    </submittedName>
</protein>
<dbReference type="EMBL" id="SUMC01000057">
    <property type="protein sequence ID" value="TKA03109.1"/>
    <property type="molecule type" value="Genomic_DNA"/>
</dbReference>
<feature type="transmembrane region" description="Helical" evidence="1">
    <location>
        <begin position="87"/>
        <end position="108"/>
    </location>
</feature>
<dbReference type="InterPro" id="IPR033458">
    <property type="entry name" value="DUF5134"/>
</dbReference>
<evidence type="ECO:0000256" key="1">
    <source>
        <dbReference type="SAM" id="Phobius"/>
    </source>
</evidence>
<keyword evidence="1" id="KW-0472">Membrane</keyword>
<dbReference type="RefSeq" id="WP_136728606.1">
    <property type="nucleotide sequence ID" value="NZ_JAOPYF010000281.1"/>
</dbReference>
<evidence type="ECO:0000313" key="3">
    <source>
        <dbReference type="Proteomes" id="UP000305778"/>
    </source>
</evidence>
<reference evidence="2 3" key="1">
    <citation type="submission" date="2019-04" db="EMBL/GenBank/DDBJ databases">
        <title>Streptomyces oryziradicis sp. nov., a novel actinomycete isolated from rhizosphere soil of rice (Oryza sativa L.).</title>
        <authorList>
            <person name="Li C."/>
        </authorList>
    </citation>
    <scope>NUCLEOTIDE SEQUENCE [LARGE SCALE GENOMIC DNA]</scope>
    <source>
        <strain evidence="2 3">NEAU-C40</strain>
    </source>
</reference>
<keyword evidence="1" id="KW-0812">Transmembrane</keyword>
<organism evidence="2 3">
    <name type="scientific">Actinacidiphila oryziradicis</name>
    <dbReference type="NCBI Taxonomy" id="2571141"/>
    <lineage>
        <taxon>Bacteria</taxon>
        <taxon>Bacillati</taxon>
        <taxon>Actinomycetota</taxon>
        <taxon>Actinomycetes</taxon>
        <taxon>Kitasatosporales</taxon>
        <taxon>Streptomycetaceae</taxon>
        <taxon>Actinacidiphila</taxon>
    </lineage>
</organism>
<keyword evidence="1" id="KW-1133">Transmembrane helix</keyword>
<dbReference type="AlphaFoldDB" id="A0A4V5MZN9"/>
<feature type="transmembrane region" description="Helical" evidence="1">
    <location>
        <begin position="128"/>
        <end position="151"/>
    </location>
</feature>
<name>A0A4V5MZN9_9ACTN</name>
<feature type="transmembrane region" description="Helical" evidence="1">
    <location>
        <begin position="57"/>
        <end position="75"/>
    </location>
</feature>
<keyword evidence="3" id="KW-1185">Reference proteome</keyword>
<comment type="caution">
    <text evidence="2">The sequence shown here is derived from an EMBL/GenBank/DDBJ whole genome shotgun (WGS) entry which is preliminary data.</text>
</comment>
<gene>
    <name evidence="2" type="ORF">FCI23_37285</name>
</gene>
<proteinExistence type="predicted"/>